<dbReference type="GO" id="GO:0016772">
    <property type="term" value="F:transferase activity, transferring phosphorus-containing groups"/>
    <property type="evidence" value="ECO:0007669"/>
    <property type="project" value="InterPro"/>
</dbReference>
<evidence type="ECO:0000256" key="3">
    <source>
        <dbReference type="ARBA" id="ARBA00023169"/>
    </source>
</evidence>
<evidence type="ECO:0000256" key="1">
    <source>
        <dbReference type="ARBA" id="ARBA00007583"/>
    </source>
</evidence>
<dbReference type="PANTHER" id="PTHR24045:SF0">
    <property type="entry name" value="N-ACETYLGLUCOSAMINE-1-PHOSPHOTRANSFERASE SUBUNITS ALPHA_BETA"/>
    <property type="match status" value="1"/>
</dbReference>
<dbReference type="InterPro" id="IPR031358">
    <property type="entry name" value="Stealth_CR1"/>
</dbReference>
<dbReference type="InterPro" id="IPR047141">
    <property type="entry name" value="Stealth"/>
</dbReference>
<dbReference type="RefSeq" id="WP_035915166.1">
    <property type="nucleotide sequence ID" value="NZ_CAAAJD010000018.1"/>
</dbReference>
<dbReference type="InterPro" id="IPR021520">
    <property type="entry name" value="Stealth_CR2"/>
</dbReference>
<keyword evidence="3" id="KW-0270">Exopolysaccharide synthesis</keyword>
<sequence>MHEPVDAVITWVDGYDPVHRHKLESYLGGIDNTNIASTRFNQHGEIHYCVRSLLYFAPWIRTIYIVTDNQIPLIVNDLGGSPYAEKIQVIDHKTIFLHFEEALPTFNSLTIESLIWRIPNLSDHFIYLNDDCFLVSPVRKEDFIHNNKIVLRGEWKIHTERKWRNRLKNLFSQHGHSPIVNEHRHIQEKSAKLVGYNKRFFHLPHCPFFLRKKTLENFFAKYPNLLSKNVTYRLRDLEQFWTISLAMHLEIHSNNVLLDNNLQAITVNPACHSLNKIQSRLSQVTKKRNIAFVCMQSIDVGSESTQHWMLNWLSKHIPSINDLSLKHK</sequence>
<organism evidence="6 7">
    <name type="scientific">Legionella lansingensis</name>
    <dbReference type="NCBI Taxonomy" id="45067"/>
    <lineage>
        <taxon>Bacteria</taxon>
        <taxon>Pseudomonadati</taxon>
        <taxon>Pseudomonadota</taxon>
        <taxon>Gammaproteobacteria</taxon>
        <taxon>Legionellales</taxon>
        <taxon>Legionellaceae</taxon>
        <taxon>Legionella</taxon>
    </lineage>
</organism>
<evidence type="ECO:0000259" key="4">
    <source>
        <dbReference type="Pfam" id="PF11380"/>
    </source>
</evidence>
<comment type="similarity">
    <text evidence="1">Belongs to the stealth family.</text>
</comment>
<feature type="domain" description="Stealth protein CR1 conserved region 1" evidence="5">
    <location>
        <begin position="3"/>
        <end position="29"/>
    </location>
</feature>
<dbReference type="Pfam" id="PF17101">
    <property type="entry name" value="Stealth_CR1"/>
    <property type="match status" value="1"/>
</dbReference>
<keyword evidence="7" id="KW-1185">Reference proteome</keyword>
<evidence type="ECO:0000313" key="7">
    <source>
        <dbReference type="Proteomes" id="UP000054869"/>
    </source>
</evidence>
<dbReference type="OrthoDB" id="9776077at2"/>
<evidence type="ECO:0000259" key="5">
    <source>
        <dbReference type="Pfam" id="PF17101"/>
    </source>
</evidence>
<protein>
    <submittedName>
        <fullName evidence="6">Capsular polysaccharide phosphotransferase cps12A</fullName>
        <ecNumber evidence="6">2.7.-.-</ecNumber>
    </submittedName>
</protein>
<comment type="caution">
    <text evidence="6">The sequence shown here is derived from an EMBL/GenBank/DDBJ whole genome shotgun (WGS) entry which is preliminary data.</text>
</comment>
<dbReference type="Proteomes" id="UP000054869">
    <property type="component" value="Unassembled WGS sequence"/>
</dbReference>
<evidence type="ECO:0000256" key="2">
    <source>
        <dbReference type="ARBA" id="ARBA00022679"/>
    </source>
</evidence>
<reference evidence="6 7" key="1">
    <citation type="submission" date="2015-11" db="EMBL/GenBank/DDBJ databases">
        <title>Genomic analysis of 38 Legionella species identifies large and diverse effector repertoires.</title>
        <authorList>
            <person name="Burstein D."/>
            <person name="Amaro F."/>
            <person name="Zusman T."/>
            <person name="Lifshitz Z."/>
            <person name="Cohen O."/>
            <person name="Gilbert J.A."/>
            <person name="Pupko T."/>
            <person name="Shuman H.A."/>
            <person name="Segal G."/>
        </authorList>
    </citation>
    <scope>NUCLEOTIDE SEQUENCE [LARGE SCALE GENOMIC DNA]</scope>
    <source>
        <strain evidence="6 7">ATCC 49751</strain>
    </source>
</reference>
<dbReference type="Pfam" id="PF11380">
    <property type="entry name" value="Stealth_CR2"/>
    <property type="match status" value="1"/>
</dbReference>
<accession>A0A0W0V7Y6</accession>
<dbReference type="EMBL" id="LNYI01000064">
    <property type="protein sequence ID" value="KTD15981.1"/>
    <property type="molecule type" value="Genomic_DNA"/>
</dbReference>
<dbReference type="EC" id="2.7.-.-" evidence="6"/>
<dbReference type="AlphaFoldDB" id="A0A0W0V7Y6"/>
<feature type="domain" description="Stealth protein CR2 conserved region 2" evidence="4">
    <location>
        <begin position="39"/>
        <end position="148"/>
    </location>
</feature>
<dbReference type="GO" id="GO:0000271">
    <property type="term" value="P:polysaccharide biosynthetic process"/>
    <property type="evidence" value="ECO:0007669"/>
    <property type="project" value="UniProtKB-KW"/>
</dbReference>
<name>A0A0W0V7Y6_9GAMM</name>
<dbReference type="eggNOG" id="COG3868">
    <property type="taxonomic scope" value="Bacteria"/>
</dbReference>
<dbReference type="PANTHER" id="PTHR24045">
    <property type="match status" value="1"/>
</dbReference>
<keyword evidence="2 6" id="KW-0808">Transferase</keyword>
<gene>
    <name evidence="6" type="ORF">Llan_2569</name>
</gene>
<evidence type="ECO:0000313" key="6">
    <source>
        <dbReference type="EMBL" id="KTD15981.1"/>
    </source>
</evidence>
<proteinExistence type="inferred from homology"/>
<dbReference type="STRING" id="45067.Llan_2569"/>
<dbReference type="PATRIC" id="fig|45067.4.peg.2700"/>